<proteinExistence type="predicted"/>
<accession>A0AA41TZM7</accession>
<evidence type="ECO:0000256" key="1">
    <source>
        <dbReference type="SAM" id="MobiDB-lite"/>
    </source>
</evidence>
<evidence type="ECO:0000313" key="2">
    <source>
        <dbReference type="EMBL" id="MCF2527671.1"/>
    </source>
</evidence>
<evidence type="ECO:0000313" key="3">
    <source>
        <dbReference type="Proteomes" id="UP001165378"/>
    </source>
</evidence>
<organism evidence="2 3">
    <name type="scientific">Yinghuangia soli</name>
    <dbReference type="NCBI Taxonomy" id="2908204"/>
    <lineage>
        <taxon>Bacteria</taxon>
        <taxon>Bacillati</taxon>
        <taxon>Actinomycetota</taxon>
        <taxon>Actinomycetes</taxon>
        <taxon>Kitasatosporales</taxon>
        <taxon>Streptomycetaceae</taxon>
        <taxon>Yinghuangia</taxon>
    </lineage>
</organism>
<protein>
    <submittedName>
        <fullName evidence="2">Uncharacterized protein</fullName>
    </submittedName>
</protein>
<reference evidence="2" key="1">
    <citation type="submission" date="2022-01" db="EMBL/GenBank/DDBJ databases">
        <title>Genome-Based Taxonomic Classification of the Phylum Actinobacteria.</title>
        <authorList>
            <person name="Gao Y."/>
        </authorList>
    </citation>
    <scope>NUCLEOTIDE SEQUENCE</scope>
    <source>
        <strain evidence="2">KLBMP 8922</strain>
    </source>
</reference>
<dbReference type="Proteomes" id="UP001165378">
    <property type="component" value="Unassembled WGS sequence"/>
</dbReference>
<dbReference type="EMBL" id="JAKFHA010000004">
    <property type="protein sequence ID" value="MCF2527671.1"/>
    <property type="molecule type" value="Genomic_DNA"/>
</dbReference>
<gene>
    <name evidence="2" type="ORF">LZ495_10650</name>
</gene>
<feature type="compositionally biased region" description="Basic and acidic residues" evidence="1">
    <location>
        <begin position="390"/>
        <end position="402"/>
    </location>
</feature>
<sequence>MIEKTTESGALEVVYLADAEPHARGAAKSSADLRSCLILHALFSGSLIIGDSQSLNNPYFRRLVSLEEALPAGEVSVPRDIARLLQHGNLRIARRAGQTLRLIRDEHAARGVENVPDASYAELLETMTDTHAVFWDRAEVEGAFKAGVLERLEAVRSETPNPARLAVYEAASQWAEEQPVLLYKALRDWMSTYATSHTASFDLSAALRQIELQTSASYQRALPKALEAGVAKARQHSDIMPAARVRTVLEVNGLPGVLLDNHLLAKLPAEAFFGLAEEPARDALVGEFRKIRCGLPSDVDVLRSAAEEFAALMSEVFDAVFRGVGGTPWDRLQGRRRLMRLRLEEDLGSGRLAAALEANWEKTSARAALAYRVAGAPVPDEADGSPTETKAVDTRDRLVTAA</sequence>
<name>A0AA41TZM7_9ACTN</name>
<comment type="caution">
    <text evidence="2">The sequence shown here is derived from an EMBL/GenBank/DDBJ whole genome shotgun (WGS) entry which is preliminary data.</text>
</comment>
<dbReference type="AlphaFoldDB" id="A0AA41TZM7"/>
<dbReference type="RefSeq" id="WP_235051826.1">
    <property type="nucleotide sequence ID" value="NZ_JAKFHA010000004.1"/>
</dbReference>
<keyword evidence="3" id="KW-1185">Reference proteome</keyword>
<feature type="region of interest" description="Disordered" evidence="1">
    <location>
        <begin position="377"/>
        <end position="402"/>
    </location>
</feature>